<evidence type="ECO:0000313" key="1">
    <source>
        <dbReference type="EMBL" id="RKF65409.1"/>
    </source>
</evidence>
<accession>A0A420I6W6</accession>
<comment type="caution">
    <text evidence="1">The sequence shown here is derived from an EMBL/GenBank/DDBJ whole genome shotgun (WGS) entry which is preliminary data.</text>
</comment>
<dbReference type="Proteomes" id="UP000286134">
    <property type="component" value="Unassembled WGS sequence"/>
</dbReference>
<dbReference type="EMBL" id="MCFK01000875">
    <property type="protein sequence ID" value="RKF65409.1"/>
    <property type="molecule type" value="Genomic_DNA"/>
</dbReference>
<sequence>MASELFATQDVGKKFDPKDSGRLTEPIVNGYILYSIEAWKVLKYKDDDLWMAYQEDFEKWSEETFKMAHVNAIRSLRDFLRENGVFVNKAKSVNMIKSLMETLDETDQHIWTPLEIQYQLARGPMNSRLITPSIETKDSDIETYETKPTLIYKNDEAKQIPTISPSQQIPFEQNLPSQARLSQPYFQCAPENSSSVPNPQIIKNFSNYNNSGGRAITNLRKSYTQELKYCGADDSLSLKLEMFYDLCAENGITENLYRIALPIMLSGQAHTYYYSTIAKLNLDFNGAVQMLRNQYETEQRQQKDFSEWSTITLANMLIQNSNKSLQECFELMLENLRSIQLRLDPIYQTQKALRDKVINACRSIPECSLACFSPAPSLEGVCDQLRSSIATAMELSGKSFFNQNTPPSGQFVGQNDESQFFTDRRYHGFSCN</sequence>
<organism evidence="1 2">
    <name type="scientific">Erysiphe neolycopersici</name>
    <dbReference type="NCBI Taxonomy" id="212602"/>
    <lineage>
        <taxon>Eukaryota</taxon>
        <taxon>Fungi</taxon>
        <taxon>Dikarya</taxon>
        <taxon>Ascomycota</taxon>
        <taxon>Pezizomycotina</taxon>
        <taxon>Leotiomycetes</taxon>
        <taxon>Erysiphales</taxon>
        <taxon>Erysiphaceae</taxon>
        <taxon>Erysiphe</taxon>
    </lineage>
</organism>
<proteinExistence type="predicted"/>
<protein>
    <submittedName>
        <fullName evidence="1">Putative glycosyl</fullName>
    </submittedName>
</protein>
<gene>
    <name evidence="1" type="ORF">OnM2_008008</name>
</gene>
<reference evidence="1 2" key="1">
    <citation type="journal article" date="2018" name="BMC Genomics">
        <title>Comparative genome analyses reveal sequence features reflecting distinct modes of host-adaptation between dicot and monocot powdery mildew.</title>
        <authorList>
            <person name="Wu Y."/>
            <person name="Ma X."/>
            <person name="Pan Z."/>
            <person name="Kale S.D."/>
            <person name="Song Y."/>
            <person name="King H."/>
            <person name="Zhang Q."/>
            <person name="Presley C."/>
            <person name="Deng X."/>
            <person name="Wei C.I."/>
            <person name="Xiao S."/>
        </authorList>
    </citation>
    <scope>NUCLEOTIDE SEQUENCE [LARGE SCALE GENOMIC DNA]</scope>
    <source>
        <strain evidence="1">UMSG2</strain>
    </source>
</reference>
<dbReference type="OrthoDB" id="3595191at2759"/>
<dbReference type="AlphaFoldDB" id="A0A420I6W6"/>
<evidence type="ECO:0000313" key="2">
    <source>
        <dbReference type="Proteomes" id="UP000286134"/>
    </source>
</evidence>
<keyword evidence="2" id="KW-1185">Reference proteome</keyword>
<name>A0A420I6W6_9PEZI</name>
<dbReference type="STRING" id="212602.A0A420I6W6"/>